<feature type="domain" description="S1 motif" evidence="4">
    <location>
        <begin position="230"/>
        <end position="299"/>
    </location>
</feature>
<sequence length="462" mass="51114">MQTLGRASASALPVRGHTASASLCRLPASAKPLRSQRLVTRVAAIDEQQPQTTTASAPEMAAEPMKPHLAPISAQEMSDLQLAELDASQEQLLSWMMNVDEEDQEEDLDEMVDYDEFGDEEYEELFEDVEEMLSANEDNSQLKVADKVMGTVYELDDDGAYVEIGQKASGFVPLTECSFAKLKSPYEVLRVGMTREFVVVDEEDEYGQTILSLAAMEATIFWERIRQLQSEDVTVFVKVDSANKGGLLVKYGPYDGFVPVSQFGSVVTVDMMDSLIGYEIPVKFLEVDEERERLVFSNKRASMAQGAELQGYKVGDVVQGVVSSVKPYGAFVDLGGVTGLLHVSQISHERITGVDKILQEGDKLKVMVLSQDRDRGRVTLSTKKLEPTPGDMLRDPQRVFENADYMAETFRKRVEAAELSARSDPSALNPMAAVLDPSEMNPMYSSVDYPQVDPAAGENYTY</sequence>
<dbReference type="InterPro" id="IPR003029">
    <property type="entry name" value="S1_domain"/>
</dbReference>
<feature type="domain" description="S1 motif" evidence="4">
    <location>
        <begin position="315"/>
        <end position="383"/>
    </location>
</feature>
<keyword evidence="6" id="KW-1185">Reference proteome</keyword>
<evidence type="ECO:0000256" key="2">
    <source>
        <dbReference type="ARBA" id="ARBA00022980"/>
    </source>
</evidence>
<dbReference type="Gene3D" id="2.40.50.140">
    <property type="entry name" value="Nucleic acid-binding proteins"/>
    <property type="match status" value="3"/>
</dbReference>
<dbReference type="Pfam" id="PF00575">
    <property type="entry name" value="S1"/>
    <property type="match status" value="3"/>
</dbReference>
<evidence type="ECO:0000256" key="3">
    <source>
        <dbReference type="ARBA" id="ARBA00023274"/>
    </source>
</evidence>
<dbReference type="InterPro" id="IPR050437">
    <property type="entry name" value="Ribos_protein_bS1-like"/>
</dbReference>
<comment type="caution">
    <text evidence="5">The sequence shown here is derived from an EMBL/GenBank/DDBJ whole genome shotgun (WGS) entry which is preliminary data.</text>
</comment>
<dbReference type="CDD" id="cd05692">
    <property type="entry name" value="S1_RPS1_repeat_hs4"/>
    <property type="match status" value="1"/>
</dbReference>
<keyword evidence="2 5" id="KW-0689">Ribosomal protein</keyword>
<feature type="domain" description="S1 motif" evidence="4">
    <location>
        <begin position="145"/>
        <end position="214"/>
    </location>
</feature>
<reference evidence="5" key="1">
    <citation type="submission" date="2017-08" db="EMBL/GenBank/DDBJ databases">
        <authorList>
            <person name="Polle J.E."/>
            <person name="Barry K."/>
            <person name="Cushman J."/>
            <person name="Schmutz J."/>
            <person name="Tran D."/>
            <person name="Hathwaick L.T."/>
            <person name="Yim W.C."/>
            <person name="Jenkins J."/>
            <person name="Mckie-Krisberg Z.M."/>
            <person name="Prochnik S."/>
            <person name="Lindquist E."/>
            <person name="Dockter R.B."/>
            <person name="Adam C."/>
            <person name="Molina H."/>
            <person name="Bunkerborg J."/>
            <person name="Jin E."/>
            <person name="Buchheim M."/>
            <person name="Magnuson J."/>
        </authorList>
    </citation>
    <scope>NUCLEOTIDE SEQUENCE</scope>
    <source>
        <strain evidence="5">CCAP 19/18</strain>
    </source>
</reference>
<evidence type="ECO:0000256" key="1">
    <source>
        <dbReference type="ARBA" id="ARBA00006767"/>
    </source>
</evidence>
<comment type="similarity">
    <text evidence="1">Belongs to the bacterial ribosomal protein bS1 family.</text>
</comment>
<dbReference type="CDD" id="cd05687">
    <property type="entry name" value="S1_RPS1_repeat_ec1_hs1"/>
    <property type="match status" value="1"/>
</dbReference>
<dbReference type="PANTHER" id="PTHR10724">
    <property type="entry name" value="30S RIBOSOMAL PROTEIN S1"/>
    <property type="match status" value="1"/>
</dbReference>
<dbReference type="SMART" id="SM00316">
    <property type="entry name" value="S1"/>
    <property type="match status" value="3"/>
</dbReference>
<evidence type="ECO:0000259" key="4">
    <source>
        <dbReference type="PROSITE" id="PS50126"/>
    </source>
</evidence>
<evidence type="ECO:0000313" key="6">
    <source>
        <dbReference type="Proteomes" id="UP000815325"/>
    </source>
</evidence>
<dbReference type="Proteomes" id="UP000815325">
    <property type="component" value="Unassembled WGS sequence"/>
</dbReference>
<evidence type="ECO:0000313" key="5">
    <source>
        <dbReference type="EMBL" id="KAF5830247.1"/>
    </source>
</evidence>
<dbReference type="SUPFAM" id="SSF50249">
    <property type="entry name" value="Nucleic acid-binding proteins"/>
    <property type="match status" value="3"/>
</dbReference>
<name>A0ABQ7G6N2_DUNSA</name>
<dbReference type="PANTHER" id="PTHR10724:SF7">
    <property type="entry name" value="SMALL RIBOSOMAL SUBUNIT PROTEIN BS1C"/>
    <property type="match status" value="1"/>
</dbReference>
<dbReference type="InterPro" id="IPR012340">
    <property type="entry name" value="NA-bd_OB-fold"/>
</dbReference>
<organism evidence="5 6">
    <name type="scientific">Dunaliella salina</name>
    <name type="common">Green alga</name>
    <name type="synonym">Protococcus salinus</name>
    <dbReference type="NCBI Taxonomy" id="3046"/>
    <lineage>
        <taxon>Eukaryota</taxon>
        <taxon>Viridiplantae</taxon>
        <taxon>Chlorophyta</taxon>
        <taxon>core chlorophytes</taxon>
        <taxon>Chlorophyceae</taxon>
        <taxon>CS clade</taxon>
        <taxon>Chlamydomonadales</taxon>
        <taxon>Dunaliellaceae</taxon>
        <taxon>Dunaliella</taxon>
    </lineage>
</organism>
<protein>
    <submittedName>
        <fullName evidence="5">Plastid ribosomal protein S1</fullName>
    </submittedName>
</protein>
<dbReference type="CDD" id="cd04465">
    <property type="entry name" value="S1_RPS1_repeat_ec2_hs2"/>
    <property type="match status" value="1"/>
</dbReference>
<dbReference type="EMBL" id="MU070064">
    <property type="protein sequence ID" value="KAF5830247.1"/>
    <property type="molecule type" value="Genomic_DNA"/>
</dbReference>
<dbReference type="GO" id="GO:0005840">
    <property type="term" value="C:ribosome"/>
    <property type="evidence" value="ECO:0007669"/>
    <property type="project" value="UniProtKB-KW"/>
</dbReference>
<accession>A0ABQ7G6N2</accession>
<keyword evidence="3" id="KW-0687">Ribonucleoprotein</keyword>
<dbReference type="PROSITE" id="PS50126">
    <property type="entry name" value="S1"/>
    <property type="match status" value="3"/>
</dbReference>
<gene>
    <name evidence="5" type="ORF">DUNSADRAFT_14820</name>
</gene>
<proteinExistence type="inferred from homology"/>